<dbReference type="OrthoDB" id="5297561at2"/>
<dbReference type="InterPro" id="IPR050266">
    <property type="entry name" value="AB_hydrolase_sf"/>
</dbReference>
<keyword evidence="3" id="KW-1185">Reference proteome</keyword>
<dbReference type="GO" id="GO:0047372">
    <property type="term" value="F:monoacylglycerol lipase activity"/>
    <property type="evidence" value="ECO:0007669"/>
    <property type="project" value="TreeGrafter"/>
</dbReference>
<dbReference type="PANTHER" id="PTHR43798:SF5">
    <property type="entry name" value="MONOACYLGLYCEROL LIPASE ABHD6"/>
    <property type="match status" value="1"/>
</dbReference>
<protein>
    <submittedName>
        <fullName evidence="2">Pimeloyl-ACP methyl ester carboxylesterase</fullName>
    </submittedName>
</protein>
<dbReference type="GO" id="GO:0016020">
    <property type="term" value="C:membrane"/>
    <property type="evidence" value="ECO:0007669"/>
    <property type="project" value="TreeGrafter"/>
</dbReference>
<dbReference type="InterPro" id="IPR000073">
    <property type="entry name" value="AB_hydrolase_1"/>
</dbReference>
<reference evidence="2 3" key="1">
    <citation type="submission" date="2017-06" db="EMBL/GenBank/DDBJ databases">
        <authorList>
            <person name="Kim H.J."/>
            <person name="Triplett B.A."/>
        </authorList>
    </citation>
    <scope>NUCLEOTIDE SEQUENCE [LARGE SCALE GENOMIC DNA]</scope>
    <source>
        <strain evidence="2 3">U15</strain>
    </source>
</reference>
<dbReference type="Gene3D" id="3.40.50.1820">
    <property type="entry name" value="alpha/beta hydrolase"/>
    <property type="match status" value="1"/>
</dbReference>
<dbReference type="InterPro" id="IPR029058">
    <property type="entry name" value="AB_hydrolase_fold"/>
</dbReference>
<organism evidence="2 3">
    <name type="scientific">Noviherbaspirillum humi</name>
    <dbReference type="NCBI Taxonomy" id="1688639"/>
    <lineage>
        <taxon>Bacteria</taxon>
        <taxon>Pseudomonadati</taxon>
        <taxon>Pseudomonadota</taxon>
        <taxon>Betaproteobacteria</taxon>
        <taxon>Burkholderiales</taxon>
        <taxon>Oxalobacteraceae</taxon>
        <taxon>Noviherbaspirillum</taxon>
    </lineage>
</organism>
<name>A0A239KR50_9BURK</name>
<evidence type="ECO:0000259" key="1">
    <source>
        <dbReference type="Pfam" id="PF12697"/>
    </source>
</evidence>
<dbReference type="InterPro" id="IPR000639">
    <property type="entry name" value="Epox_hydrolase-like"/>
</dbReference>
<evidence type="ECO:0000313" key="3">
    <source>
        <dbReference type="Proteomes" id="UP000198284"/>
    </source>
</evidence>
<dbReference type="AlphaFoldDB" id="A0A239KR50"/>
<evidence type="ECO:0000313" key="2">
    <source>
        <dbReference type="EMBL" id="SNT20535.1"/>
    </source>
</evidence>
<dbReference type="PANTHER" id="PTHR43798">
    <property type="entry name" value="MONOACYLGLYCEROL LIPASE"/>
    <property type="match status" value="1"/>
</dbReference>
<dbReference type="SUPFAM" id="SSF53474">
    <property type="entry name" value="alpha/beta-Hydrolases"/>
    <property type="match status" value="1"/>
</dbReference>
<dbReference type="PRINTS" id="PR00412">
    <property type="entry name" value="EPOXHYDRLASE"/>
</dbReference>
<dbReference type="RefSeq" id="WP_089401018.1">
    <property type="nucleotide sequence ID" value="NZ_FZOT01000017.1"/>
</dbReference>
<dbReference type="PRINTS" id="PR00111">
    <property type="entry name" value="ABHYDROLASE"/>
</dbReference>
<dbReference type="EMBL" id="FZOT01000017">
    <property type="protein sequence ID" value="SNT20535.1"/>
    <property type="molecule type" value="Genomic_DNA"/>
</dbReference>
<sequence length="267" mass="28334">MLLQVYGKPAYCYTGGKPFDPALPCVVFIHGAQHDHSVWALQSRYFAHHGHAVLAPDLPGHGRSGGPALTSVDAMAQWILALLDAAGVEKALLAGHSMGSLIALQAAADAPQRVCKLALLATAFPMRVSPALLETSREKPQQAIDMVNIWSHSGIAQKPSFPGPGFSVQGGNRRLMQRIAQTNPEPVFHTDFSACNAYAGGEEAARAVTCPTLFLLGQSDQMTPPKAAARLTTALPQAKVTQLPCGHALMTDQPDAVLDHLFDFATA</sequence>
<dbReference type="Pfam" id="PF12697">
    <property type="entry name" value="Abhydrolase_6"/>
    <property type="match status" value="1"/>
</dbReference>
<accession>A0A239KR50</accession>
<dbReference type="GO" id="GO:0046464">
    <property type="term" value="P:acylglycerol catabolic process"/>
    <property type="evidence" value="ECO:0007669"/>
    <property type="project" value="TreeGrafter"/>
</dbReference>
<gene>
    <name evidence="2" type="ORF">SAMN06265795_11718</name>
</gene>
<proteinExistence type="predicted"/>
<feature type="domain" description="AB hydrolase-1" evidence="1">
    <location>
        <begin position="26"/>
        <end position="259"/>
    </location>
</feature>
<dbReference type="Proteomes" id="UP000198284">
    <property type="component" value="Unassembled WGS sequence"/>
</dbReference>